<dbReference type="InterPro" id="IPR013783">
    <property type="entry name" value="Ig-like_fold"/>
</dbReference>
<dbReference type="InterPro" id="IPR032397">
    <property type="entry name" value="RHD_dimer"/>
</dbReference>
<evidence type="ECO:0000313" key="12">
    <source>
        <dbReference type="Proteomes" id="UP001346869"/>
    </source>
</evidence>
<feature type="compositionally biased region" description="Pro residues" evidence="9">
    <location>
        <begin position="396"/>
        <end position="408"/>
    </location>
</feature>
<sequence>MAASIDCAGILKLRNADIELKKGEMDIGRKNTRVRVVFRVAMPQPDGRLLWLQTTSNAVECSQRSGQEVPQVESFSPSCCSADGGEELLITGANVSLQSRVVFMEKGPDGRSLWETDARVVSERSSGGSLVVEVPPLNRRTSEPVQVQFCVSNGKRRRSLTQSFTFLPAVKQEPDHNSHNAPGPPFHQPVPDMQYYESCDLPVHCGPPRLHHPPHTSLMLPNSSSLPPYSSSSLPNTSCLPPNSSLPPYTSSVPLHSSYLPPNTSPIPPYTSSIHHTSSLPPHPSSILPNSSPLPPQTSSLRPNSIPPHSSSSTSSIPHQNSSILPQIPSNSPRTSSIPLIPPQTSSMPPSTSSLLSQIPPNCPQTFNLPPPASSSGGPQRRPSPSLSSRRVLVTSPPPLKVSAPPPSIKQEREERPDSLGLQEITLDDGKELLEFIK</sequence>
<keyword evidence="4" id="KW-0597">Phosphoprotein</keyword>
<feature type="region of interest" description="Disordered" evidence="9">
    <location>
        <begin position="216"/>
        <end position="242"/>
    </location>
</feature>
<feature type="region of interest" description="Disordered" evidence="9">
    <location>
        <begin position="264"/>
        <end position="426"/>
    </location>
</feature>
<organism evidence="11 12">
    <name type="scientific">Eleginops maclovinus</name>
    <name type="common">Patagonian blennie</name>
    <name type="synonym">Eleginus maclovinus</name>
    <dbReference type="NCBI Taxonomy" id="56733"/>
    <lineage>
        <taxon>Eukaryota</taxon>
        <taxon>Metazoa</taxon>
        <taxon>Chordata</taxon>
        <taxon>Craniata</taxon>
        <taxon>Vertebrata</taxon>
        <taxon>Euteleostomi</taxon>
        <taxon>Actinopterygii</taxon>
        <taxon>Neopterygii</taxon>
        <taxon>Teleostei</taxon>
        <taxon>Neoteleostei</taxon>
        <taxon>Acanthomorphata</taxon>
        <taxon>Eupercaria</taxon>
        <taxon>Perciformes</taxon>
        <taxon>Notothenioidei</taxon>
        <taxon>Eleginopidae</taxon>
        <taxon>Eleginops</taxon>
    </lineage>
</organism>
<dbReference type="GO" id="GO:0000981">
    <property type="term" value="F:DNA-binding transcription factor activity, RNA polymerase II-specific"/>
    <property type="evidence" value="ECO:0007669"/>
    <property type="project" value="TreeGrafter"/>
</dbReference>
<keyword evidence="6" id="KW-0238">DNA-binding</keyword>
<dbReference type="GO" id="GO:0033173">
    <property type="term" value="P:calcineurin-NFAT signaling cascade"/>
    <property type="evidence" value="ECO:0007669"/>
    <property type="project" value="TreeGrafter"/>
</dbReference>
<reference evidence="11 12" key="2">
    <citation type="journal article" date="2023" name="Mol. Biol. Evol.">
        <title>Genomics of Secondarily Temperate Adaptation in the Only Non-Antarctic Icefish.</title>
        <authorList>
            <person name="Rivera-Colon A.G."/>
            <person name="Rayamajhi N."/>
            <person name="Minhas B.F."/>
            <person name="Madrigal G."/>
            <person name="Bilyk K.T."/>
            <person name="Yoon V."/>
            <person name="Hune M."/>
            <person name="Gregory S."/>
            <person name="Cheng C.H.C."/>
            <person name="Catchen J.M."/>
        </authorList>
    </citation>
    <scope>NUCLEOTIDE SEQUENCE [LARGE SCALE GENOMIC DNA]</scope>
    <source>
        <strain evidence="11">JMC-PN-2008</strain>
    </source>
</reference>
<evidence type="ECO:0000256" key="1">
    <source>
        <dbReference type="ARBA" id="ARBA00004123"/>
    </source>
</evidence>
<evidence type="ECO:0000259" key="10">
    <source>
        <dbReference type="PROSITE" id="PS50254"/>
    </source>
</evidence>
<comment type="caution">
    <text evidence="11">The sequence shown here is derived from an EMBL/GenBank/DDBJ whole genome shotgun (WGS) entry which is preliminary data.</text>
</comment>
<dbReference type="Pfam" id="PF16179">
    <property type="entry name" value="RHD_dimer"/>
    <property type="match status" value="1"/>
</dbReference>
<keyword evidence="8" id="KW-0539">Nucleus</keyword>
<feature type="compositionally biased region" description="Low complexity" evidence="9">
    <location>
        <begin position="374"/>
        <end position="395"/>
    </location>
</feature>
<dbReference type="InterPro" id="IPR008967">
    <property type="entry name" value="p53-like_TF_DNA-bd_sf"/>
</dbReference>
<dbReference type="InterPro" id="IPR014756">
    <property type="entry name" value="Ig_E-set"/>
</dbReference>
<dbReference type="PRINTS" id="PR01789">
    <property type="entry name" value="NUCFACTORATC"/>
</dbReference>
<evidence type="ECO:0000313" key="11">
    <source>
        <dbReference type="EMBL" id="KAK5866785.1"/>
    </source>
</evidence>
<dbReference type="InterPro" id="IPR008366">
    <property type="entry name" value="NFAT"/>
</dbReference>
<feature type="compositionally biased region" description="Low complexity" evidence="9">
    <location>
        <begin position="271"/>
        <end position="291"/>
    </location>
</feature>
<dbReference type="GO" id="GO:0000978">
    <property type="term" value="F:RNA polymerase II cis-regulatory region sequence-specific DNA binding"/>
    <property type="evidence" value="ECO:0007669"/>
    <property type="project" value="TreeGrafter"/>
</dbReference>
<accession>A0AAN7XVL9</accession>
<feature type="compositionally biased region" description="Polar residues" evidence="9">
    <location>
        <begin position="324"/>
        <end position="338"/>
    </location>
</feature>
<name>A0AAN7XVL9_ELEMC</name>
<evidence type="ECO:0000256" key="8">
    <source>
        <dbReference type="ARBA" id="ARBA00023242"/>
    </source>
</evidence>
<dbReference type="SUPFAM" id="SSF49417">
    <property type="entry name" value="p53-like transcription factors"/>
    <property type="match status" value="1"/>
</dbReference>
<dbReference type="GO" id="GO:0005634">
    <property type="term" value="C:nucleus"/>
    <property type="evidence" value="ECO:0007669"/>
    <property type="project" value="UniProtKB-SubCell"/>
</dbReference>
<keyword evidence="5" id="KW-0805">Transcription regulation</keyword>
<keyword evidence="7" id="KW-0804">Transcription</keyword>
<dbReference type="InterPro" id="IPR011539">
    <property type="entry name" value="RHD_DNA_bind_dom"/>
</dbReference>
<evidence type="ECO:0000256" key="5">
    <source>
        <dbReference type="ARBA" id="ARBA00023015"/>
    </source>
</evidence>
<reference evidence="11 12" key="1">
    <citation type="journal article" date="2023" name="Genes (Basel)">
        <title>Chromosome-Level Genome Assembly and Circadian Gene Repertoire of the Patagonia Blennie Eleginops maclovinus-The Closest Ancestral Proxy of Antarctic Cryonotothenioids.</title>
        <authorList>
            <person name="Cheng C.C."/>
            <person name="Rivera-Colon A.G."/>
            <person name="Minhas B.F."/>
            <person name="Wilson L."/>
            <person name="Rayamajhi N."/>
            <person name="Vargas-Chacoff L."/>
            <person name="Catchen J.M."/>
        </authorList>
    </citation>
    <scope>NUCLEOTIDE SEQUENCE [LARGE SCALE GENOMIC DNA]</scope>
    <source>
        <strain evidence="11">JMC-PN-2008</strain>
    </source>
</reference>
<keyword evidence="12" id="KW-1185">Reference proteome</keyword>
<dbReference type="Gene3D" id="2.60.40.340">
    <property type="entry name" value="Rel homology domain (RHD), DNA-binding domain"/>
    <property type="match status" value="1"/>
</dbReference>
<evidence type="ECO:0000256" key="4">
    <source>
        <dbReference type="ARBA" id="ARBA00022553"/>
    </source>
</evidence>
<evidence type="ECO:0000256" key="7">
    <source>
        <dbReference type="ARBA" id="ARBA00023163"/>
    </source>
</evidence>
<protein>
    <recommendedName>
        <fullName evidence="10">RHD domain-containing protein</fullName>
    </recommendedName>
</protein>
<dbReference type="GO" id="GO:0005737">
    <property type="term" value="C:cytoplasm"/>
    <property type="evidence" value="ECO:0007669"/>
    <property type="project" value="UniProtKB-SubCell"/>
</dbReference>
<feature type="compositionally biased region" description="Low complexity" evidence="9">
    <location>
        <begin position="303"/>
        <end position="323"/>
    </location>
</feature>
<dbReference type="InterPro" id="IPR037059">
    <property type="entry name" value="RHD_DNA_bind_dom_sf"/>
</dbReference>
<evidence type="ECO:0000256" key="3">
    <source>
        <dbReference type="ARBA" id="ARBA00022490"/>
    </source>
</evidence>
<dbReference type="Gene3D" id="2.60.40.10">
    <property type="entry name" value="Immunoglobulins"/>
    <property type="match status" value="1"/>
</dbReference>
<dbReference type="AlphaFoldDB" id="A0AAN7XVL9"/>
<keyword evidence="3" id="KW-0963">Cytoplasm</keyword>
<feature type="domain" description="RHD" evidence="10">
    <location>
        <begin position="1"/>
        <end position="66"/>
    </location>
</feature>
<proteinExistence type="predicted"/>
<feature type="compositionally biased region" description="Low complexity" evidence="9">
    <location>
        <begin position="217"/>
        <end position="242"/>
    </location>
</feature>
<dbReference type="PROSITE" id="PS50254">
    <property type="entry name" value="REL_2"/>
    <property type="match status" value="1"/>
</dbReference>
<evidence type="ECO:0000256" key="2">
    <source>
        <dbReference type="ARBA" id="ARBA00004496"/>
    </source>
</evidence>
<dbReference type="PANTHER" id="PTHR12533">
    <property type="entry name" value="NFAT"/>
    <property type="match status" value="1"/>
</dbReference>
<dbReference type="InterPro" id="IPR002909">
    <property type="entry name" value="IPT_dom"/>
</dbReference>
<dbReference type="GO" id="GO:0007399">
    <property type="term" value="P:nervous system development"/>
    <property type="evidence" value="ECO:0007669"/>
    <property type="project" value="UniProtKB-ARBA"/>
</dbReference>
<feature type="compositionally biased region" description="Low complexity" evidence="9">
    <location>
        <begin position="343"/>
        <end position="358"/>
    </location>
</feature>
<dbReference type="EMBL" id="JAUZQC010000008">
    <property type="protein sequence ID" value="KAK5866785.1"/>
    <property type="molecule type" value="Genomic_DNA"/>
</dbReference>
<gene>
    <name evidence="11" type="ORF">PBY51_011333</name>
</gene>
<dbReference type="PANTHER" id="PTHR12533:SF6">
    <property type="entry name" value="NUCLEAR FACTOR OF ACTIVATED T-CELLS, CYTOPLASMIC 3"/>
    <property type="match status" value="1"/>
</dbReference>
<dbReference type="GO" id="GO:0005667">
    <property type="term" value="C:transcription regulator complex"/>
    <property type="evidence" value="ECO:0007669"/>
    <property type="project" value="TreeGrafter"/>
</dbReference>
<evidence type="ECO:0000256" key="6">
    <source>
        <dbReference type="ARBA" id="ARBA00023125"/>
    </source>
</evidence>
<comment type="subcellular location">
    <subcellularLocation>
        <location evidence="2">Cytoplasm</location>
    </subcellularLocation>
    <subcellularLocation>
        <location evidence="1">Nucleus</location>
    </subcellularLocation>
</comment>
<dbReference type="SMART" id="SM00429">
    <property type="entry name" value="IPT"/>
    <property type="match status" value="1"/>
</dbReference>
<dbReference type="SUPFAM" id="SSF81296">
    <property type="entry name" value="E set domains"/>
    <property type="match status" value="1"/>
</dbReference>
<dbReference type="Proteomes" id="UP001346869">
    <property type="component" value="Unassembled WGS sequence"/>
</dbReference>
<evidence type="ECO:0000256" key="9">
    <source>
        <dbReference type="SAM" id="MobiDB-lite"/>
    </source>
</evidence>